<protein>
    <submittedName>
        <fullName evidence="4">Multidrug efflux system outer membrane protein</fullName>
    </submittedName>
</protein>
<evidence type="ECO:0000256" key="3">
    <source>
        <dbReference type="SAM" id="Coils"/>
    </source>
</evidence>
<name>A0A318E5S6_9GAMM</name>
<evidence type="ECO:0000256" key="2">
    <source>
        <dbReference type="RuleBase" id="RU362097"/>
    </source>
</evidence>
<keyword evidence="2" id="KW-0564">Palmitate</keyword>
<keyword evidence="2" id="KW-1134">Transmembrane beta strand</keyword>
<proteinExistence type="inferred from homology"/>
<dbReference type="PANTHER" id="PTHR30203">
    <property type="entry name" value="OUTER MEMBRANE CATION EFFLUX PROTEIN"/>
    <property type="match status" value="1"/>
</dbReference>
<dbReference type="Gene3D" id="2.20.200.10">
    <property type="entry name" value="Outer membrane efflux proteins (OEP)"/>
    <property type="match status" value="1"/>
</dbReference>
<dbReference type="PROSITE" id="PS51257">
    <property type="entry name" value="PROKAR_LIPOPROTEIN"/>
    <property type="match status" value="1"/>
</dbReference>
<reference evidence="4 5" key="1">
    <citation type="submission" date="2018-04" db="EMBL/GenBank/DDBJ databases">
        <title>Genomic Encyclopedia of Type Strains, Phase IV (KMG-IV): sequencing the most valuable type-strain genomes for metagenomic binning, comparative biology and taxonomic classification.</title>
        <authorList>
            <person name="Goeker M."/>
        </authorList>
    </citation>
    <scope>NUCLEOTIDE SEQUENCE [LARGE SCALE GENOMIC DNA]</scope>
    <source>
        <strain evidence="4 5">DSM 104150</strain>
    </source>
</reference>
<comment type="subcellular location">
    <subcellularLocation>
        <location evidence="2">Cell outer membrane</location>
        <topology evidence="2">Lipid-anchor</topology>
    </subcellularLocation>
</comment>
<keyword evidence="5" id="KW-1185">Reference proteome</keyword>
<dbReference type="InterPro" id="IPR003423">
    <property type="entry name" value="OMP_efflux"/>
</dbReference>
<organism evidence="4 5">
    <name type="scientific">Sinimarinibacterium flocculans</name>
    <dbReference type="NCBI Taxonomy" id="985250"/>
    <lineage>
        <taxon>Bacteria</taxon>
        <taxon>Pseudomonadati</taxon>
        <taxon>Pseudomonadota</taxon>
        <taxon>Gammaproteobacteria</taxon>
        <taxon>Nevskiales</taxon>
        <taxon>Nevskiaceae</taxon>
        <taxon>Sinimarinibacterium</taxon>
    </lineage>
</organism>
<keyword evidence="2" id="KW-0472">Membrane</keyword>
<comment type="similarity">
    <text evidence="1 2">Belongs to the outer membrane factor (OMF) (TC 1.B.17) family.</text>
</comment>
<keyword evidence="3" id="KW-0175">Coiled coil</keyword>
<dbReference type="GO" id="GO:0009279">
    <property type="term" value="C:cell outer membrane"/>
    <property type="evidence" value="ECO:0007669"/>
    <property type="project" value="UniProtKB-SubCell"/>
</dbReference>
<dbReference type="Pfam" id="PF02321">
    <property type="entry name" value="OEP"/>
    <property type="match status" value="2"/>
</dbReference>
<keyword evidence="2" id="KW-0812">Transmembrane</keyword>
<dbReference type="Gene3D" id="1.20.1600.10">
    <property type="entry name" value="Outer membrane efflux proteins (OEP)"/>
    <property type="match status" value="1"/>
</dbReference>
<keyword evidence="2" id="KW-0732">Signal</keyword>
<feature type="signal peptide" evidence="2">
    <location>
        <begin position="1"/>
        <end position="26"/>
    </location>
</feature>
<comment type="caution">
    <text evidence="4">The sequence shown here is derived from an EMBL/GenBank/DDBJ whole genome shotgun (WGS) entry which is preliminary data.</text>
</comment>
<evidence type="ECO:0000256" key="1">
    <source>
        <dbReference type="ARBA" id="ARBA00007613"/>
    </source>
</evidence>
<dbReference type="RefSeq" id="WP_110266733.1">
    <property type="nucleotide sequence ID" value="NZ_CAWNXA010000013.1"/>
</dbReference>
<dbReference type="NCBIfam" id="TIGR01845">
    <property type="entry name" value="outer_NodT"/>
    <property type="match status" value="1"/>
</dbReference>
<dbReference type="InterPro" id="IPR010131">
    <property type="entry name" value="MdtP/NodT-like"/>
</dbReference>
<evidence type="ECO:0000313" key="5">
    <source>
        <dbReference type="Proteomes" id="UP000248330"/>
    </source>
</evidence>
<dbReference type="AlphaFoldDB" id="A0A318E5S6"/>
<sequence>MTEPRTPGRTGAALRMVGIASAAALAGCALTADYQRPVLDLPAQWPDTLQAAQQLQGDWTQWWQRYEDPALTQLVDDALAANLDLRAAAARVRRARAELGFTRADQYPTLNAQADVVRGDTGQTTSAADGPVTRYRIAGVLAYELDLWGRLAQATEAARGRWLQTTFGADAVRLALITDVVTAYFNLRALDRQIRTTQDTIATRNEAYRLEQVNYRNGATTELTLRQSEAELALAEAQLPALQNRAGQVRRTLAILTGRPPSQVLQPPALPAVALRDLTLDTRLPKLLPSELIERRPDIRAAEAGLMAAQADISVARTAWLPRINLAGTIGSAATDADALFTGPAQLWDLGGSVLAPLLDFGRIRAGVDVAEAQRDLAELQYRASIRDALREAGDAWTLLETASRRLEALTRQVGALQAAVRLAETRYRNGYSPFFEVLDARRSLLAAELAQTEAVRDRLIATALLFKALGGGWREPCPDCAAGG</sequence>
<gene>
    <name evidence="4" type="ORF">C8D93_11373</name>
</gene>
<dbReference type="OrthoDB" id="9770517at2"/>
<accession>A0A318E5S6</accession>
<dbReference type="GO" id="GO:0015562">
    <property type="term" value="F:efflux transmembrane transporter activity"/>
    <property type="evidence" value="ECO:0007669"/>
    <property type="project" value="InterPro"/>
</dbReference>
<dbReference type="EMBL" id="QICN01000013">
    <property type="protein sequence ID" value="PXV64279.1"/>
    <property type="molecule type" value="Genomic_DNA"/>
</dbReference>
<dbReference type="PANTHER" id="PTHR30203:SF32">
    <property type="entry name" value="CATION EFFLUX SYSTEM PROTEIN CUSC"/>
    <property type="match status" value="1"/>
</dbReference>
<feature type="chain" id="PRO_5016190373" evidence="2">
    <location>
        <begin position="27"/>
        <end position="485"/>
    </location>
</feature>
<evidence type="ECO:0000313" key="4">
    <source>
        <dbReference type="EMBL" id="PXV64279.1"/>
    </source>
</evidence>
<dbReference type="Proteomes" id="UP000248330">
    <property type="component" value="Unassembled WGS sequence"/>
</dbReference>
<keyword evidence="2" id="KW-0449">Lipoprotein</keyword>
<feature type="coiled-coil region" evidence="3">
    <location>
        <begin position="400"/>
        <end position="427"/>
    </location>
</feature>
<dbReference type="SUPFAM" id="SSF56954">
    <property type="entry name" value="Outer membrane efflux proteins (OEP)"/>
    <property type="match status" value="1"/>
</dbReference>